<sequence length="64" mass="7476">MPVNHGGTLKKEYFLSYIKLVMNFRNCNVSEAKSLTFELFFKKDKNAFGNETYMNFLNAVDDLK</sequence>
<evidence type="ECO:0000313" key="2">
    <source>
        <dbReference type="Proteomes" id="UP000681414"/>
    </source>
</evidence>
<name>A0A942TEX6_9BACI</name>
<proteinExistence type="predicted"/>
<evidence type="ECO:0000313" key="1">
    <source>
        <dbReference type="EMBL" id="MBS4196390.1"/>
    </source>
</evidence>
<organism evidence="1 2">
    <name type="scientific">Lederbergia citri</name>
    <dbReference type="NCBI Taxonomy" id="2833580"/>
    <lineage>
        <taxon>Bacteria</taxon>
        <taxon>Bacillati</taxon>
        <taxon>Bacillota</taxon>
        <taxon>Bacilli</taxon>
        <taxon>Bacillales</taxon>
        <taxon>Bacillaceae</taxon>
        <taxon>Lederbergia</taxon>
    </lineage>
</organism>
<dbReference type="Proteomes" id="UP000681414">
    <property type="component" value="Unassembled WGS sequence"/>
</dbReference>
<reference evidence="1 2" key="1">
    <citation type="submission" date="2021-05" db="EMBL/GenBank/DDBJ databases">
        <title>Novel Bacillus species.</title>
        <authorList>
            <person name="Liu G."/>
        </authorList>
    </citation>
    <scope>NUCLEOTIDE SEQUENCE [LARGE SCALE GENOMIC DNA]</scope>
    <source>
        <strain evidence="2">FJAT-49780</strain>
    </source>
</reference>
<accession>A0A942TEX6</accession>
<gene>
    <name evidence="1" type="ORF">KHA97_15090</name>
</gene>
<dbReference type="AlphaFoldDB" id="A0A942TEX6"/>
<protein>
    <submittedName>
        <fullName evidence="1">Uncharacterized protein</fullName>
    </submittedName>
</protein>
<comment type="caution">
    <text evidence="1">The sequence shown here is derived from an EMBL/GenBank/DDBJ whole genome shotgun (WGS) entry which is preliminary data.</text>
</comment>
<dbReference type="RefSeq" id="WP_213125525.1">
    <property type="nucleotide sequence ID" value="NZ_JAGYPG010000002.1"/>
</dbReference>
<dbReference type="EMBL" id="JAGYPG010000002">
    <property type="protein sequence ID" value="MBS4196390.1"/>
    <property type="molecule type" value="Genomic_DNA"/>
</dbReference>
<keyword evidence="2" id="KW-1185">Reference proteome</keyword>